<evidence type="ECO:0000256" key="3">
    <source>
        <dbReference type="ARBA" id="ARBA00013017"/>
    </source>
</evidence>
<dbReference type="Gene3D" id="3.40.30.10">
    <property type="entry name" value="Glutaredoxin"/>
    <property type="match status" value="1"/>
</dbReference>
<dbReference type="PANTHER" id="PTHR42801">
    <property type="entry name" value="THIOREDOXIN-DEPENDENT PEROXIDE REDUCTASE"/>
    <property type="match status" value="1"/>
</dbReference>
<feature type="domain" description="Thioredoxin" evidence="13">
    <location>
        <begin position="3"/>
        <end position="154"/>
    </location>
</feature>
<reference evidence="14 15" key="1">
    <citation type="submission" date="2022-03" db="EMBL/GenBank/DDBJ databases">
        <title>Mucilaginibacter sp. isolated from the gut of Protaetia brevitarsis seulensis larvae.</title>
        <authorList>
            <person name="Won M."/>
            <person name="Kim S.-J."/>
            <person name="Kwon S.-W."/>
        </authorList>
    </citation>
    <scope>NUCLEOTIDE SEQUENCE [LARGE SCALE GENOMIC DNA]</scope>
    <source>
        <strain evidence="14 15">CFWR-12</strain>
    </source>
</reference>
<evidence type="ECO:0000313" key="15">
    <source>
        <dbReference type="Proteomes" id="UP000832097"/>
    </source>
</evidence>
<dbReference type="Pfam" id="PF00578">
    <property type="entry name" value="AhpC-TSA"/>
    <property type="match status" value="1"/>
</dbReference>
<evidence type="ECO:0000256" key="2">
    <source>
        <dbReference type="ARBA" id="ARBA00011245"/>
    </source>
</evidence>
<organism evidence="14 15">
    <name type="scientific">Agromyces larvae</name>
    <dbReference type="NCBI Taxonomy" id="2929802"/>
    <lineage>
        <taxon>Bacteria</taxon>
        <taxon>Bacillati</taxon>
        <taxon>Actinomycetota</taxon>
        <taxon>Actinomycetes</taxon>
        <taxon>Micrococcales</taxon>
        <taxon>Microbacteriaceae</taxon>
        <taxon>Agromyces</taxon>
    </lineage>
</organism>
<dbReference type="CDD" id="cd03018">
    <property type="entry name" value="PRX_AhpE_like"/>
    <property type="match status" value="1"/>
</dbReference>
<dbReference type="PROSITE" id="PS51352">
    <property type="entry name" value="THIOREDOXIN_2"/>
    <property type="match status" value="1"/>
</dbReference>
<dbReference type="InterPro" id="IPR000866">
    <property type="entry name" value="AhpC/TSA"/>
</dbReference>
<evidence type="ECO:0000256" key="5">
    <source>
        <dbReference type="ARBA" id="ARBA00022862"/>
    </source>
</evidence>
<name>A0ABY4C4U2_9MICO</name>
<dbReference type="RefSeq" id="WP_243557274.1">
    <property type="nucleotide sequence ID" value="NZ_CP094528.1"/>
</dbReference>
<evidence type="ECO:0000256" key="8">
    <source>
        <dbReference type="ARBA" id="ARBA00023284"/>
    </source>
</evidence>
<sequence>MILQAGAVAPEFELPDAFGAPTSLRRLLDRGPVALVFFPFAFSRTCHGELCELRDRIELFEADGVQLVGVSVDAKYALRAWAEQEGFGFPLLSDFWPHGAVARSYGAFLEEVGFATRATFLIDASGSVRASFAASPGEPRPFQAYRDALATLPR</sequence>
<keyword evidence="5" id="KW-0049">Antioxidant</keyword>
<protein>
    <recommendedName>
        <fullName evidence="3">thioredoxin-dependent peroxiredoxin</fullName>
        <ecNumber evidence="3">1.11.1.24</ecNumber>
    </recommendedName>
    <alternativeName>
        <fullName evidence="11">Bacterioferritin comigratory protein</fullName>
    </alternativeName>
    <alternativeName>
        <fullName evidence="9">Thioredoxin peroxidase</fullName>
    </alternativeName>
</protein>
<evidence type="ECO:0000256" key="7">
    <source>
        <dbReference type="ARBA" id="ARBA00023157"/>
    </source>
</evidence>
<comment type="subunit">
    <text evidence="2">Monomer.</text>
</comment>
<evidence type="ECO:0000256" key="1">
    <source>
        <dbReference type="ARBA" id="ARBA00003330"/>
    </source>
</evidence>
<gene>
    <name evidence="14" type="ORF">MTO99_04325</name>
</gene>
<keyword evidence="4" id="KW-0575">Peroxidase</keyword>
<proteinExistence type="inferred from homology"/>
<dbReference type="InterPro" id="IPR050924">
    <property type="entry name" value="Peroxiredoxin_BCP/PrxQ"/>
</dbReference>
<dbReference type="PANTHER" id="PTHR42801:SF20">
    <property type="entry name" value="ALKYL HYDROPEROXIDE REDUCTASE E"/>
    <property type="match status" value="1"/>
</dbReference>
<comment type="function">
    <text evidence="1">Thiol-specific peroxidase that catalyzes the reduction of hydrogen peroxide and organic hydroperoxides to water and alcohols, respectively. Plays a role in cell protection against oxidative stress by detoxifying peroxides and as sensor of hydrogen peroxide-mediated signaling events.</text>
</comment>
<dbReference type="InterPro" id="IPR036249">
    <property type="entry name" value="Thioredoxin-like_sf"/>
</dbReference>
<evidence type="ECO:0000256" key="9">
    <source>
        <dbReference type="ARBA" id="ARBA00032824"/>
    </source>
</evidence>
<dbReference type="Proteomes" id="UP000832097">
    <property type="component" value="Chromosome"/>
</dbReference>
<dbReference type="SUPFAM" id="SSF52833">
    <property type="entry name" value="Thioredoxin-like"/>
    <property type="match status" value="1"/>
</dbReference>
<dbReference type="EMBL" id="CP094528">
    <property type="protein sequence ID" value="UOE45013.1"/>
    <property type="molecule type" value="Genomic_DNA"/>
</dbReference>
<dbReference type="PIRSF" id="PIRSF000239">
    <property type="entry name" value="AHPC"/>
    <property type="match status" value="1"/>
</dbReference>
<keyword evidence="15" id="KW-1185">Reference proteome</keyword>
<dbReference type="EC" id="1.11.1.24" evidence="3"/>
<keyword evidence="8" id="KW-0676">Redox-active center</keyword>
<evidence type="ECO:0000256" key="4">
    <source>
        <dbReference type="ARBA" id="ARBA00022559"/>
    </source>
</evidence>
<evidence type="ECO:0000256" key="10">
    <source>
        <dbReference type="ARBA" id="ARBA00038489"/>
    </source>
</evidence>
<keyword evidence="7" id="KW-1015">Disulfide bond</keyword>
<dbReference type="InterPro" id="IPR024706">
    <property type="entry name" value="Peroxiredoxin_AhpC-typ"/>
</dbReference>
<keyword evidence="6" id="KW-0560">Oxidoreductase</keyword>
<comment type="catalytic activity">
    <reaction evidence="12">
        <text>a hydroperoxide + [thioredoxin]-dithiol = an alcohol + [thioredoxin]-disulfide + H2O</text>
        <dbReference type="Rhea" id="RHEA:62620"/>
        <dbReference type="Rhea" id="RHEA-COMP:10698"/>
        <dbReference type="Rhea" id="RHEA-COMP:10700"/>
        <dbReference type="ChEBI" id="CHEBI:15377"/>
        <dbReference type="ChEBI" id="CHEBI:29950"/>
        <dbReference type="ChEBI" id="CHEBI:30879"/>
        <dbReference type="ChEBI" id="CHEBI:35924"/>
        <dbReference type="ChEBI" id="CHEBI:50058"/>
        <dbReference type="EC" id="1.11.1.24"/>
    </reaction>
</comment>
<evidence type="ECO:0000256" key="6">
    <source>
        <dbReference type="ARBA" id="ARBA00023002"/>
    </source>
</evidence>
<evidence type="ECO:0000256" key="11">
    <source>
        <dbReference type="ARBA" id="ARBA00041373"/>
    </source>
</evidence>
<comment type="similarity">
    <text evidence="10">Belongs to the peroxiredoxin family. BCP/PrxQ subfamily.</text>
</comment>
<evidence type="ECO:0000259" key="13">
    <source>
        <dbReference type="PROSITE" id="PS51352"/>
    </source>
</evidence>
<evidence type="ECO:0000313" key="14">
    <source>
        <dbReference type="EMBL" id="UOE45013.1"/>
    </source>
</evidence>
<accession>A0ABY4C4U2</accession>
<dbReference type="InterPro" id="IPR013766">
    <property type="entry name" value="Thioredoxin_domain"/>
</dbReference>
<evidence type="ECO:0000256" key="12">
    <source>
        <dbReference type="ARBA" id="ARBA00049091"/>
    </source>
</evidence>